<keyword evidence="2" id="KW-1185">Reference proteome</keyword>
<dbReference type="Proteomes" id="UP001157961">
    <property type="component" value="Unassembled WGS sequence"/>
</dbReference>
<evidence type="ECO:0000313" key="1">
    <source>
        <dbReference type="EMBL" id="SMP01351.1"/>
    </source>
</evidence>
<evidence type="ECO:0008006" key="3">
    <source>
        <dbReference type="Google" id="ProtNLM"/>
    </source>
</evidence>
<gene>
    <name evidence="1" type="ORF">SAMN06265373_101125</name>
</gene>
<dbReference type="Gene3D" id="3.10.450.50">
    <property type="match status" value="1"/>
</dbReference>
<proteinExistence type="predicted"/>
<dbReference type="SUPFAM" id="SSF54427">
    <property type="entry name" value="NTF2-like"/>
    <property type="match status" value="1"/>
</dbReference>
<organism evidence="1 2">
    <name type="scientific">Shimia sagamensis</name>
    <dbReference type="NCBI Taxonomy" id="1566352"/>
    <lineage>
        <taxon>Bacteria</taxon>
        <taxon>Pseudomonadati</taxon>
        <taxon>Pseudomonadota</taxon>
        <taxon>Alphaproteobacteria</taxon>
        <taxon>Rhodobacterales</taxon>
        <taxon>Roseobacteraceae</taxon>
    </lineage>
</organism>
<comment type="caution">
    <text evidence="1">The sequence shown here is derived from an EMBL/GenBank/DDBJ whole genome shotgun (WGS) entry which is preliminary data.</text>
</comment>
<dbReference type="InterPro" id="IPR032710">
    <property type="entry name" value="NTF2-like_dom_sf"/>
</dbReference>
<name>A0ABY1N6Y0_9RHOB</name>
<sequence length="136" mass="14727">MRAVPLRCGPQTLKGDTKMVDALHTFFVAWGETDATKRLEALKGALADNFTYIDPRSEAPISNLDALNGYVGMYSQYAPGATAAVVNSSETKGHHRLTVAFRMADGNEQLGQYCVELDADGRTKRMIGFAGLGEPE</sequence>
<protein>
    <recommendedName>
        <fullName evidence="3">SnoaL-like domain-containing protein</fullName>
    </recommendedName>
</protein>
<accession>A0ABY1N6Y0</accession>
<dbReference type="EMBL" id="FXTY01000001">
    <property type="protein sequence ID" value="SMP01351.1"/>
    <property type="molecule type" value="Genomic_DNA"/>
</dbReference>
<evidence type="ECO:0000313" key="2">
    <source>
        <dbReference type="Proteomes" id="UP001157961"/>
    </source>
</evidence>
<reference evidence="1 2" key="1">
    <citation type="submission" date="2017-05" db="EMBL/GenBank/DDBJ databases">
        <authorList>
            <person name="Varghese N."/>
            <person name="Submissions S."/>
        </authorList>
    </citation>
    <scope>NUCLEOTIDE SEQUENCE [LARGE SCALE GENOMIC DNA]</scope>
    <source>
        <strain evidence="1 2">DSM 29734</strain>
    </source>
</reference>